<dbReference type="GO" id="GO:0030170">
    <property type="term" value="F:pyridoxal phosphate binding"/>
    <property type="evidence" value="ECO:0007669"/>
    <property type="project" value="InterPro"/>
</dbReference>
<dbReference type="GO" id="GO:0003824">
    <property type="term" value="F:catalytic activity"/>
    <property type="evidence" value="ECO:0007669"/>
    <property type="project" value="InterPro"/>
</dbReference>
<proteinExistence type="predicted"/>
<dbReference type="PANTHER" id="PTHR36930:SF1">
    <property type="entry name" value="MOSC DOMAIN-CONTAINING PROTEIN"/>
    <property type="match status" value="1"/>
</dbReference>
<evidence type="ECO:0000313" key="2">
    <source>
        <dbReference type="EMBL" id="AOZ70419.1"/>
    </source>
</evidence>
<accession>A0A1D9MF83</accession>
<sequence>MSARLAHIFRHPIKSIGFEEIRSASLTEGRVLPFDRLWALSHEAASFEGPLTDWAPKRNFVRGVAAPGLMAIAARTLEDGTIELTHPELWHLRLDPQSPADQAKLIEWLRPLWPANRPAPRAMERVAGLSLTDMREPYISILSLSSLAALSAAAGRALSPHRFRGNLWVEGWESAAERDLIGRRLRVGEAELEVAMPITRCRATCANPETGREDHETLATLTGLWGNTHFGVYATVVKTGDIGRGDSVEVL</sequence>
<dbReference type="SUPFAM" id="SSF50800">
    <property type="entry name" value="PK beta-barrel domain-like"/>
    <property type="match status" value="1"/>
</dbReference>
<feature type="domain" description="MOSC" evidence="1">
    <location>
        <begin position="106"/>
        <end position="251"/>
    </location>
</feature>
<dbReference type="PROSITE" id="PS51340">
    <property type="entry name" value="MOSC"/>
    <property type="match status" value="1"/>
</dbReference>
<dbReference type="InterPro" id="IPR005303">
    <property type="entry name" value="MOCOS_middle"/>
</dbReference>
<dbReference type="GO" id="GO:0030151">
    <property type="term" value="F:molybdenum ion binding"/>
    <property type="evidence" value="ECO:0007669"/>
    <property type="project" value="InterPro"/>
</dbReference>
<dbReference type="KEGG" id="rhp:LPB142_14670"/>
<dbReference type="InterPro" id="IPR005302">
    <property type="entry name" value="MoCF_Sase_C"/>
</dbReference>
<dbReference type="Proteomes" id="UP000176562">
    <property type="component" value="Chromosome"/>
</dbReference>
<dbReference type="Pfam" id="PF03473">
    <property type="entry name" value="MOSC"/>
    <property type="match status" value="1"/>
</dbReference>
<evidence type="ECO:0000259" key="1">
    <source>
        <dbReference type="PROSITE" id="PS51340"/>
    </source>
</evidence>
<gene>
    <name evidence="2" type="ORF">LPB142_14670</name>
</gene>
<organism evidence="2 3">
    <name type="scientific">Rhodobacter xanthinilyticus</name>
    <dbReference type="NCBI Taxonomy" id="1850250"/>
    <lineage>
        <taxon>Bacteria</taxon>
        <taxon>Pseudomonadati</taxon>
        <taxon>Pseudomonadota</taxon>
        <taxon>Alphaproteobacteria</taxon>
        <taxon>Rhodobacterales</taxon>
        <taxon>Rhodobacter group</taxon>
        <taxon>Rhodobacter</taxon>
    </lineage>
</organism>
<dbReference type="RefSeq" id="WP_071166812.1">
    <property type="nucleotide sequence ID" value="NZ_CP017781.1"/>
</dbReference>
<reference evidence="2 3" key="1">
    <citation type="submission" date="2016-10" db="EMBL/GenBank/DDBJ databases">
        <title>Rhodobacter sp. LPB0142, isolated from sea water.</title>
        <authorList>
            <person name="Kim E."/>
            <person name="Yi H."/>
        </authorList>
    </citation>
    <scope>NUCLEOTIDE SEQUENCE [LARGE SCALE GENOMIC DNA]</scope>
    <source>
        <strain evidence="2 3">LPB0142</strain>
    </source>
</reference>
<dbReference type="EMBL" id="CP017781">
    <property type="protein sequence ID" value="AOZ70419.1"/>
    <property type="molecule type" value="Genomic_DNA"/>
</dbReference>
<protein>
    <recommendedName>
        <fullName evidence="1">MOSC domain-containing protein</fullName>
    </recommendedName>
</protein>
<dbReference type="PANTHER" id="PTHR36930">
    <property type="entry name" value="METAL-SULFUR CLUSTER BIOSYNTHESIS PROTEINS YUAD-RELATED"/>
    <property type="match status" value="1"/>
</dbReference>
<evidence type="ECO:0000313" key="3">
    <source>
        <dbReference type="Proteomes" id="UP000176562"/>
    </source>
</evidence>
<dbReference type="STRING" id="1850250.LPB142_14670"/>
<keyword evidence="3" id="KW-1185">Reference proteome</keyword>
<name>A0A1D9MF83_9RHOB</name>
<dbReference type="InterPro" id="IPR052716">
    <property type="entry name" value="MOSC_domain"/>
</dbReference>
<dbReference type="Pfam" id="PF03476">
    <property type="entry name" value="MOSC_N"/>
    <property type="match status" value="1"/>
</dbReference>
<dbReference type="AlphaFoldDB" id="A0A1D9MF83"/>
<dbReference type="InterPro" id="IPR011037">
    <property type="entry name" value="Pyrv_Knase-like_insert_dom_sf"/>
</dbReference>
<dbReference type="Gene3D" id="2.40.33.20">
    <property type="entry name" value="PK beta-barrel domain-like"/>
    <property type="match status" value="1"/>
</dbReference>